<dbReference type="PROSITE" id="PS00091">
    <property type="entry name" value="THYMIDYLATE_SYNTHASE"/>
    <property type="match status" value="1"/>
</dbReference>
<dbReference type="HAMAP" id="MF_00008">
    <property type="entry name" value="Thymidy_synth_bact"/>
    <property type="match status" value="1"/>
</dbReference>
<dbReference type="PRINTS" id="PR00108">
    <property type="entry name" value="THYMDSNTHASE"/>
</dbReference>
<dbReference type="NCBIfam" id="TIGR03284">
    <property type="entry name" value="thym_sym"/>
    <property type="match status" value="1"/>
</dbReference>
<comment type="catalytic activity">
    <reaction evidence="7">
        <text>dUMP + (6R)-5,10-methylene-5,6,7,8-tetrahydrofolate = 7,8-dihydrofolate + dTMP</text>
        <dbReference type="Rhea" id="RHEA:12104"/>
        <dbReference type="ChEBI" id="CHEBI:15636"/>
        <dbReference type="ChEBI" id="CHEBI:57451"/>
        <dbReference type="ChEBI" id="CHEBI:63528"/>
        <dbReference type="ChEBI" id="CHEBI:246422"/>
        <dbReference type="EC" id="2.1.1.45"/>
    </reaction>
</comment>
<evidence type="ECO:0000256" key="7">
    <source>
        <dbReference type="ARBA" id="ARBA00047344"/>
    </source>
</evidence>
<dbReference type="Pfam" id="PF00303">
    <property type="entry name" value="Thymidylat_synt"/>
    <property type="match status" value="1"/>
</dbReference>
<evidence type="ECO:0000256" key="6">
    <source>
        <dbReference type="ARBA" id="ARBA00022727"/>
    </source>
</evidence>
<evidence type="ECO:0000256" key="1">
    <source>
        <dbReference type="ARBA" id="ARBA00004992"/>
    </source>
</evidence>
<dbReference type="EC" id="2.1.1.45" evidence="3"/>
<dbReference type="FunFam" id="3.30.572.10:FF:000013">
    <property type="entry name" value="Thymidylate synthase"/>
    <property type="match status" value="1"/>
</dbReference>
<evidence type="ECO:0000256" key="2">
    <source>
        <dbReference type="ARBA" id="ARBA00009972"/>
    </source>
</evidence>
<dbReference type="GO" id="GO:0005739">
    <property type="term" value="C:mitochondrion"/>
    <property type="evidence" value="ECO:0007669"/>
    <property type="project" value="TreeGrafter"/>
</dbReference>
<dbReference type="GO" id="GO:0032259">
    <property type="term" value="P:methylation"/>
    <property type="evidence" value="ECO:0007669"/>
    <property type="project" value="UniProtKB-KW"/>
</dbReference>
<dbReference type="Gene3D" id="3.30.572.10">
    <property type="entry name" value="Thymidylate synthase/dCMP hydroxymethylase domain"/>
    <property type="match status" value="1"/>
</dbReference>
<dbReference type="OrthoDB" id="766at2759"/>
<accession>A0A4P9Z192</accession>
<protein>
    <recommendedName>
        <fullName evidence="3">thymidylate synthase</fullName>
        <ecNumber evidence="3">2.1.1.45</ecNumber>
    </recommendedName>
</protein>
<comment type="pathway">
    <text evidence="1">Pyrimidine metabolism; dTTP biosynthesis.</text>
</comment>
<evidence type="ECO:0000256" key="8">
    <source>
        <dbReference type="PROSITE-ProRule" id="PRU10016"/>
    </source>
</evidence>
<dbReference type="NCBIfam" id="NF002497">
    <property type="entry name" value="PRK01827.1-3"/>
    <property type="match status" value="1"/>
</dbReference>
<dbReference type="SUPFAM" id="SSF55831">
    <property type="entry name" value="Thymidylate synthase/dCMP hydroxymethylase"/>
    <property type="match status" value="1"/>
</dbReference>
<dbReference type="PANTHER" id="PTHR11548:SF2">
    <property type="entry name" value="THYMIDYLATE SYNTHASE"/>
    <property type="match status" value="1"/>
</dbReference>
<dbReference type="GO" id="GO:0006235">
    <property type="term" value="P:dTTP biosynthetic process"/>
    <property type="evidence" value="ECO:0007669"/>
    <property type="project" value="UniProtKB-UniPathway"/>
</dbReference>
<dbReference type="UniPathway" id="UPA00575"/>
<gene>
    <name evidence="10" type="ORF">SYNPS1DRAFT_22038</name>
</gene>
<keyword evidence="4 10" id="KW-0489">Methyltransferase</keyword>
<dbReference type="EMBL" id="KZ989506">
    <property type="protein sequence ID" value="RKP26136.1"/>
    <property type="molecule type" value="Genomic_DNA"/>
</dbReference>
<evidence type="ECO:0000256" key="4">
    <source>
        <dbReference type="ARBA" id="ARBA00022603"/>
    </source>
</evidence>
<comment type="similarity">
    <text evidence="2">Belongs to the thymidylate synthase family.</text>
</comment>
<reference evidence="11" key="1">
    <citation type="journal article" date="2018" name="Nat. Microbiol.">
        <title>Leveraging single-cell genomics to expand the fungal tree of life.</title>
        <authorList>
            <person name="Ahrendt S.R."/>
            <person name="Quandt C.A."/>
            <person name="Ciobanu D."/>
            <person name="Clum A."/>
            <person name="Salamov A."/>
            <person name="Andreopoulos B."/>
            <person name="Cheng J.F."/>
            <person name="Woyke T."/>
            <person name="Pelin A."/>
            <person name="Henrissat B."/>
            <person name="Reynolds N.K."/>
            <person name="Benny G.L."/>
            <person name="Smith M.E."/>
            <person name="James T.Y."/>
            <person name="Grigoriev I.V."/>
        </authorList>
    </citation>
    <scope>NUCLEOTIDE SEQUENCE [LARGE SCALE GENOMIC DNA]</scope>
    <source>
        <strain evidence="11">Benny S71-1</strain>
    </source>
</reference>
<proteinExistence type="inferred from homology"/>
<organism evidence="10 11">
    <name type="scientific">Syncephalis pseudoplumigaleata</name>
    <dbReference type="NCBI Taxonomy" id="1712513"/>
    <lineage>
        <taxon>Eukaryota</taxon>
        <taxon>Fungi</taxon>
        <taxon>Fungi incertae sedis</taxon>
        <taxon>Zoopagomycota</taxon>
        <taxon>Zoopagomycotina</taxon>
        <taxon>Zoopagomycetes</taxon>
        <taxon>Zoopagales</taxon>
        <taxon>Piptocephalidaceae</taxon>
        <taxon>Syncephalis</taxon>
    </lineage>
</organism>
<dbReference type="CDD" id="cd00351">
    <property type="entry name" value="TS_Pyrimidine_HMase"/>
    <property type="match status" value="1"/>
</dbReference>
<dbReference type="InterPro" id="IPR000398">
    <property type="entry name" value="Thymidylate_synthase"/>
</dbReference>
<dbReference type="InterPro" id="IPR045097">
    <property type="entry name" value="Thymidate_synth/dCMP_Mease"/>
</dbReference>
<dbReference type="GO" id="GO:0006231">
    <property type="term" value="P:dTMP biosynthetic process"/>
    <property type="evidence" value="ECO:0007669"/>
    <property type="project" value="InterPro"/>
</dbReference>
<dbReference type="PANTHER" id="PTHR11548">
    <property type="entry name" value="THYMIDYLATE SYNTHASE 1"/>
    <property type="match status" value="1"/>
</dbReference>
<keyword evidence="6" id="KW-0545">Nucleotide biosynthesis</keyword>
<sequence>MKDANPVTAYLNALASRHEEYQYLDLLRHIMAHGELRADRTGTGTKAVFAPPQMRFSLRDGRFPLLTTKRVPFRAVAEELLWFVRGETDANRLSEKGVKIWDGNGTKAFLEQVGLGHRRQGDLGPIYGWQWRHFGATYTDCDADYTGQGVDQLAELVDKIRHHPHDRRLILSAWNVADIKQMALPPCHLLAQFYVSDGADSGPATLSCQLYQRSCDMGLGVPFNIASYALLTYMLAHVCNLVPGEFIHTMGDAHIYLDHVEALQTQVTREPRAFPQLRIRPRGDGQPITRLEDFVFDDFELADYQPHARIPMNMSV</sequence>
<dbReference type="GO" id="GO:0005829">
    <property type="term" value="C:cytosol"/>
    <property type="evidence" value="ECO:0007669"/>
    <property type="project" value="TreeGrafter"/>
</dbReference>
<keyword evidence="11" id="KW-1185">Reference proteome</keyword>
<name>A0A4P9Z192_9FUNG</name>
<keyword evidence="5" id="KW-0808">Transferase</keyword>
<dbReference type="GO" id="GO:0004799">
    <property type="term" value="F:thymidylate synthase activity"/>
    <property type="evidence" value="ECO:0007669"/>
    <property type="project" value="UniProtKB-EC"/>
</dbReference>
<evidence type="ECO:0000256" key="3">
    <source>
        <dbReference type="ARBA" id="ARBA00011947"/>
    </source>
</evidence>
<feature type="active site" evidence="8">
    <location>
        <position position="187"/>
    </location>
</feature>
<evidence type="ECO:0000259" key="9">
    <source>
        <dbReference type="Pfam" id="PF00303"/>
    </source>
</evidence>
<dbReference type="InterPro" id="IPR036926">
    <property type="entry name" value="Thymidate_synth/dCMP_Mease_sf"/>
</dbReference>
<evidence type="ECO:0000256" key="5">
    <source>
        <dbReference type="ARBA" id="ARBA00022679"/>
    </source>
</evidence>
<dbReference type="InterPro" id="IPR023451">
    <property type="entry name" value="Thymidate_synth/dCMP_Mease_dom"/>
</dbReference>
<evidence type="ECO:0000313" key="11">
    <source>
        <dbReference type="Proteomes" id="UP000278143"/>
    </source>
</evidence>
<dbReference type="InterPro" id="IPR020940">
    <property type="entry name" value="Thymidylate_synthase_AS"/>
</dbReference>
<feature type="domain" description="Thymidylate synthase/dCMP hydroxymethylase" evidence="9">
    <location>
        <begin position="22"/>
        <end position="316"/>
    </location>
</feature>
<evidence type="ECO:0000313" key="10">
    <source>
        <dbReference type="EMBL" id="RKP26136.1"/>
    </source>
</evidence>
<dbReference type="AlphaFoldDB" id="A0A4P9Z192"/>
<dbReference type="Proteomes" id="UP000278143">
    <property type="component" value="Unassembled WGS sequence"/>
</dbReference>